<evidence type="ECO:0000313" key="1">
    <source>
        <dbReference type="EMBL" id="CBA07028.1"/>
    </source>
</evidence>
<protein>
    <submittedName>
        <fullName evidence="1">Uncharacterized protein</fullName>
    </submittedName>
</protein>
<accession>C6SJD7</accession>
<dbReference type="EMBL" id="AM889138">
    <property type="protein sequence ID" value="CBA07028.1"/>
    <property type="molecule type" value="Genomic_DNA"/>
</dbReference>
<gene>
    <name evidence="1" type="ORF">NMW_1057</name>
</gene>
<proteinExistence type="predicted"/>
<organism evidence="1">
    <name type="scientific">Neisseria meningitidis alpha275</name>
    <dbReference type="NCBI Taxonomy" id="295996"/>
    <lineage>
        <taxon>Bacteria</taxon>
        <taxon>Pseudomonadati</taxon>
        <taxon>Pseudomonadota</taxon>
        <taxon>Betaproteobacteria</taxon>
        <taxon>Neisseriales</taxon>
        <taxon>Neisseriaceae</taxon>
        <taxon>Neisseria</taxon>
    </lineage>
</organism>
<dbReference type="AlphaFoldDB" id="C6SJD7"/>
<sequence>MIFYSLQRIKNRSQEKRKQTQYLGDDCIDLILKHKRQD</sequence>
<name>C6SJD7_NEIME</name>
<reference evidence="1" key="1">
    <citation type="journal article" date="2008" name="Proc. Natl. Acad. Sci. U.S.A.">
        <title>Whole-genome comparison of disease and carriage strains provides insights into virulence evolution in Neisseria meningitidis.</title>
        <authorList>
            <person name="Schoen C."/>
            <person name="Blom J."/>
            <person name="Claus H."/>
            <person name="Schramm-Glueck A."/>
            <person name="Brandt P."/>
            <person name="Mueller T."/>
            <person name="Goesmann A."/>
            <person name="Joseph B."/>
            <person name="Konietzny S."/>
            <person name="Kurzai O."/>
            <person name="Schmitt C."/>
            <person name="Friedrich T."/>
            <person name="Linke B."/>
            <person name="Vogel U."/>
            <person name="Frosch M."/>
        </authorList>
    </citation>
    <scope>NUCLEOTIDE SEQUENCE</scope>
    <source>
        <strain evidence="1">Alpha275</strain>
    </source>
</reference>